<evidence type="ECO:0000313" key="2">
    <source>
        <dbReference type="Proteomes" id="UP000278334"/>
    </source>
</evidence>
<gene>
    <name evidence="1" type="ORF">MS2017_1986</name>
</gene>
<dbReference type="KEGG" id="bthg:MS2017_1986"/>
<dbReference type="RefSeq" id="WP_122952066.1">
    <property type="nucleotide sequence ID" value="NZ_CP024634.1"/>
</dbReference>
<dbReference type="InterPro" id="IPR007979">
    <property type="entry name" value="NlaIII/ICEA1"/>
</dbReference>
<dbReference type="EMBL" id="CP024634">
    <property type="protein sequence ID" value="AYQ57644.1"/>
    <property type="molecule type" value="Genomic_DNA"/>
</dbReference>
<evidence type="ECO:0008006" key="3">
    <source>
        <dbReference type="Google" id="ProtNLM"/>
    </source>
</evidence>
<evidence type="ECO:0000313" key="1">
    <source>
        <dbReference type="EMBL" id="AYQ57644.1"/>
    </source>
</evidence>
<dbReference type="REBASE" id="276545">
    <property type="entry name" value="Bth9NORF1983P"/>
</dbReference>
<dbReference type="Pfam" id="PF05315">
    <property type="entry name" value="ICEA"/>
    <property type="match status" value="1"/>
</dbReference>
<dbReference type="Proteomes" id="UP000278334">
    <property type="component" value="Chromosome"/>
</dbReference>
<proteinExistence type="predicted"/>
<accession>A0A3G3IPX4</accession>
<protein>
    <recommendedName>
        <fullName evidence="3">Restriction endonuclease</fullName>
    </recommendedName>
</protein>
<sequence>MNENPFKENTTSHHDWEVLKDLNWHCTKCELQSGQAKTWQIWRQEKGIQLDKDESKWYKTKLCPTCGYNTVHRKLKSLKILDETKSRAGISLYLARKIKMLFDNEEAFLLRKISSNQLEIDHKFPQTRWASDEKANSSTMSANEIKERFILLNRSNNLLKSRFCEKCVKTGERGSFPGIYFWHQGNKKWQGKDKHDENGCVGCFWYDPYKWREELNKIVNK</sequence>
<dbReference type="AlphaFoldDB" id="A0A3G3IPX4"/>
<organism evidence="1 2">
    <name type="scientific">Bathymodiolus thermophilus thioautotrophic gill symbiont</name>
    <dbReference type="NCBI Taxonomy" id="2360"/>
    <lineage>
        <taxon>Bacteria</taxon>
        <taxon>Pseudomonadati</taxon>
        <taxon>Pseudomonadota</taxon>
        <taxon>Gammaproteobacteria</taxon>
        <taxon>sulfur-oxidizing symbionts</taxon>
    </lineage>
</organism>
<name>A0A3G3IPX4_9GAMM</name>
<reference evidence="1 2" key="1">
    <citation type="submission" date="2017-11" db="EMBL/GenBank/DDBJ databases">
        <title>Genome sequence of the bacterial symbiont EPR9N from a vent mussel Bathymodiolus thermophilus.</title>
        <authorList>
            <person name="Won Y.-J."/>
        </authorList>
    </citation>
    <scope>NUCLEOTIDE SEQUENCE [LARGE SCALE GENOMIC DNA]</scope>
    <source>
        <strain evidence="1 2">EPR9N</strain>
    </source>
</reference>